<dbReference type="GO" id="GO:0016020">
    <property type="term" value="C:membrane"/>
    <property type="evidence" value="ECO:0007669"/>
    <property type="project" value="UniProtKB-SubCell"/>
</dbReference>
<keyword evidence="20" id="KW-1185">Reference proteome</keyword>
<evidence type="ECO:0000256" key="15">
    <source>
        <dbReference type="ARBA" id="ARBA00023134"/>
    </source>
</evidence>
<evidence type="ECO:0000256" key="7">
    <source>
        <dbReference type="ARBA" id="ARBA00022692"/>
    </source>
</evidence>
<dbReference type="InterPro" id="IPR006703">
    <property type="entry name" value="G_AIG1"/>
</dbReference>
<gene>
    <name evidence="19" type="primary">109590751</name>
</gene>
<keyword evidence="8" id="KW-0479">Metal-binding</keyword>
<keyword evidence="16" id="KW-0472">Membrane</keyword>
<dbReference type="Pfam" id="PF04548">
    <property type="entry name" value="AIG1"/>
    <property type="match status" value="1"/>
</dbReference>
<dbReference type="KEGG" id="aqu:109590751"/>
<evidence type="ECO:0000256" key="3">
    <source>
        <dbReference type="ARBA" id="ARBA00008535"/>
    </source>
</evidence>
<reference evidence="20" key="1">
    <citation type="journal article" date="2010" name="Nature">
        <title>The Amphimedon queenslandica genome and the evolution of animal complexity.</title>
        <authorList>
            <person name="Srivastava M."/>
            <person name="Simakov O."/>
            <person name="Chapman J."/>
            <person name="Fahey B."/>
            <person name="Gauthier M.E."/>
            <person name="Mitros T."/>
            <person name="Richards G.S."/>
            <person name="Conaco C."/>
            <person name="Dacre M."/>
            <person name="Hellsten U."/>
            <person name="Larroux C."/>
            <person name="Putnam N.H."/>
            <person name="Stanke M."/>
            <person name="Adamska M."/>
            <person name="Darling A."/>
            <person name="Degnan S.M."/>
            <person name="Oakley T.H."/>
            <person name="Plachetzki D.C."/>
            <person name="Zhai Y."/>
            <person name="Adamski M."/>
            <person name="Calcino A."/>
            <person name="Cummins S.F."/>
            <person name="Goodstein D.M."/>
            <person name="Harris C."/>
            <person name="Jackson D.J."/>
            <person name="Leys S.P."/>
            <person name="Shu S."/>
            <person name="Woodcroft B.J."/>
            <person name="Vervoort M."/>
            <person name="Kosik K.S."/>
            <person name="Manning G."/>
            <person name="Degnan B.M."/>
            <person name="Rokhsar D.S."/>
        </authorList>
    </citation>
    <scope>NUCLEOTIDE SEQUENCE [LARGE SCALE GENOMIC DNA]</scope>
</reference>
<evidence type="ECO:0000256" key="4">
    <source>
        <dbReference type="ARBA" id="ARBA00022448"/>
    </source>
</evidence>
<dbReference type="GO" id="GO:0016787">
    <property type="term" value="F:hydrolase activity"/>
    <property type="evidence" value="ECO:0007669"/>
    <property type="project" value="UniProtKB-KW"/>
</dbReference>
<dbReference type="InterPro" id="IPR045058">
    <property type="entry name" value="GIMA/IAN/Toc"/>
</dbReference>
<keyword evidence="14" id="KW-1133">Transmembrane helix</keyword>
<keyword evidence="12" id="KW-0460">Magnesium</keyword>
<proteinExistence type="inferred from homology"/>
<dbReference type="InterPro" id="IPR027417">
    <property type="entry name" value="P-loop_NTPase"/>
</dbReference>
<dbReference type="GO" id="GO:0015031">
    <property type="term" value="P:protein transport"/>
    <property type="evidence" value="ECO:0007669"/>
    <property type="project" value="UniProtKB-KW"/>
</dbReference>
<evidence type="ECO:0000256" key="14">
    <source>
        <dbReference type="ARBA" id="ARBA00022989"/>
    </source>
</evidence>
<dbReference type="PANTHER" id="PTHR10903:SF135">
    <property type="entry name" value="TRANSLOCASE OF CHLOROPLAST 120, CHLOROPLASTIC-RELATED"/>
    <property type="match status" value="1"/>
</dbReference>
<reference evidence="19" key="2">
    <citation type="submission" date="2017-05" db="UniProtKB">
        <authorList>
            <consortium name="EnsemblMetazoa"/>
        </authorList>
    </citation>
    <scope>IDENTIFICATION</scope>
</reference>
<dbReference type="PANTHER" id="PTHR10903">
    <property type="entry name" value="GTPASE, IMAP FAMILY MEMBER-RELATED"/>
    <property type="match status" value="1"/>
</dbReference>
<evidence type="ECO:0000256" key="5">
    <source>
        <dbReference type="ARBA" id="ARBA00022528"/>
    </source>
</evidence>
<keyword evidence="10" id="KW-0378">Hydrolase</keyword>
<comment type="similarity">
    <text evidence="3">Belongs to the TRAFAC class TrmE-Era-EngA-EngB-Septin-like GTPase superfamily. AIG1/Toc34/Toc159-like paraseptin GTPase family. IAN subfamily.</text>
</comment>
<keyword evidence="11" id="KW-1002">Plastid outer membrane</keyword>
<keyword evidence="15" id="KW-0342">GTP-binding</keyword>
<dbReference type="OrthoDB" id="425923at2759"/>
<evidence type="ECO:0000256" key="1">
    <source>
        <dbReference type="ARBA" id="ARBA00001946"/>
    </source>
</evidence>
<evidence type="ECO:0000256" key="8">
    <source>
        <dbReference type="ARBA" id="ARBA00022723"/>
    </source>
</evidence>
<dbReference type="GO" id="GO:0046872">
    <property type="term" value="F:metal ion binding"/>
    <property type="evidence" value="ECO:0007669"/>
    <property type="project" value="UniProtKB-KW"/>
</dbReference>
<evidence type="ECO:0000313" key="20">
    <source>
        <dbReference type="Proteomes" id="UP000007879"/>
    </source>
</evidence>
<keyword evidence="9" id="KW-0547">Nucleotide-binding</keyword>
<evidence type="ECO:0000256" key="17">
    <source>
        <dbReference type="ARBA" id="ARBA00024013"/>
    </source>
</evidence>
<keyword evidence="5" id="KW-0150">Chloroplast</keyword>
<keyword evidence="7" id="KW-0812">Transmembrane</keyword>
<keyword evidence="4" id="KW-0813">Transport</keyword>
<evidence type="ECO:0000256" key="6">
    <source>
        <dbReference type="ARBA" id="ARBA00022640"/>
    </source>
</evidence>
<keyword evidence="6" id="KW-0934">Plastid</keyword>
<evidence type="ECO:0000256" key="10">
    <source>
        <dbReference type="ARBA" id="ARBA00022801"/>
    </source>
</evidence>
<evidence type="ECO:0000259" key="18">
    <source>
        <dbReference type="Pfam" id="PF04548"/>
    </source>
</evidence>
<dbReference type="AlphaFoldDB" id="A0A1X7SYN2"/>
<evidence type="ECO:0000256" key="12">
    <source>
        <dbReference type="ARBA" id="ARBA00022842"/>
    </source>
</evidence>
<sequence length="226" mass="25693">MDLNVEVEETEEESEEIKQKIETLRQRENPVNILVIGPTGSGKSTLINNMMGGNVARVSHSMESGQSLAQVHEGEHKGIKIRVYDTVGFGNSESQVNSSILNAQGNFNLVLLCIDINGRANRNLRTILSDLKSNLHIELWKHLIVVLTHTNLYIDQQNKSVAEKKAAVEKRITEFKRRMYSLISSHVNRDTFDKIIFCTVGTRRDREIKPLLEENWLHSLWASCID</sequence>
<dbReference type="EnsemblMetazoa" id="XM_020006629.1">
    <property type="protein sequence ID" value="XP_019862188.1"/>
    <property type="gene ID" value="LOC109590751"/>
</dbReference>
<evidence type="ECO:0000256" key="11">
    <source>
        <dbReference type="ARBA" id="ARBA00022805"/>
    </source>
</evidence>
<dbReference type="SUPFAM" id="SSF52540">
    <property type="entry name" value="P-loop containing nucleoside triphosphate hydrolases"/>
    <property type="match status" value="1"/>
</dbReference>
<comment type="subcellular location">
    <subcellularLocation>
        <location evidence="2">Membrane</location>
        <topology evidence="2">Single-pass membrane protein</topology>
    </subcellularLocation>
    <subcellularLocation>
        <location evidence="17">Plastid</location>
        <location evidence="17">Chloroplast outer membrane</location>
    </subcellularLocation>
</comment>
<comment type="cofactor">
    <cofactor evidence="1">
        <name>Mg(2+)</name>
        <dbReference type="ChEBI" id="CHEBI:18420"/>
    </cofactor>
</comment>
<name>A0A1X7SYN2_AMPQE</name>
<evidence type="ECO:0000256" key="13">
    <source>
        <dbReference type="ARBA" id="ARBA00022927"/>
    </source>
</evidence>
<dbReference type="GO" id="GO:0005525">
    <property type="term" value="F:GTP binding"/>
    <property type="evidence" value="ECO:0007669"/>
    <property type="project" value="UniProtKB-KW"/>
</dbReference>
<feature type="domain" description="AIG1-type G" evidence="18">
    <location>
        <begin position="32"/>
        <end position="180"/>
    </location>
</feature>
<evidence type="ECO:0000256" key="16">
    <source>
        <dbReference type="ARBA" id="ARBA00023136"/>
    </source>
</evidence>
<evidence type="ECO:0000313" key="19">
    <source>
        <dbReference type="EnsemblMetazoa" id="Aqu2.1.07256_001"/>
    </source>
</evidence>
<accession>A0A1X7SYN2</accession>
<dbReference type="Proteomes" id="UP000007879">
    <property type="component" value="Unassembled WGS sequence"/>
</dbReference>
<dbReference type="EnsemblMetazoa" id="Aqu2.1.07256_001">
    <property type="protein sequence ID" value="Aqu2.1.07256_001"/>
    <property type="gene ID" value="Aqu2.1.07256"/>
</dbReference>
<protein>
    <recommendedName>
        <fullName evidence="18">AIG1-type G domain-containing protein</fullName>
    </recommendedName>
</protein>
<dbReference type="Gene3D" id="3.40.50.300">
    <property type="entry name" value="P-loop containing nucleotide triphosphate hydrolases"/>
    <property type="match status" value="1"/>
</dbReference>
<evidence type="ECO:0000256" key="9">
    <source>
        <dbReference type="ARBA" id="ARBA00022741"/>
    </source>
</evidence>
<dbReference type="InParanoid" id="A0A1X7SYN2"/>
<evidence type="ECO:0000256" key="2">
    <source>
        <dbReference type="ARBA" id="ARBA00004167"/>
    </source>
</evidence>
<keyword evidence="13" id="KW-0653">Protein transport</keyword>
<organism evidence="19">
    <name type="scientific">Amphimedon queenslandica</name>
    <name type="common">Sponge</name>
    <dbReference type="NCBI Taxonomy" id="400682"/>
    <lineage>
        <taxon>Eukaryota</taxon>
        <taxon>Metazoa</taxon>
        <taxon>Porifera</taxon>
        <taxon>Demospongiae</taxon>
        <taxon>Heteroscleromorpha</taxon>
        <taxon>Haplosclerida</taxon>
        <taxon>Niphatidae</taxon>
        <taxon>Amphimedon</taxon>
    </lineage>
</organism>